<evidence type="ECO:0000259" key="2">
    <source>
        <dbReference type="PROSITE" id="PS51371"/>
    </source>
</evidence>
<dbReference type="InterPro" id="IPR000644">
    <property type="entry name" value="CBS_dom"/>
</dbReference>
<name>A0A1L4CZ54_9BACT</name>
<dbReference type="GO" id="GO:1901135">
    <property type="term" value="P:carbohydrate derivative metabolic process"/>
    <property type="evidence" value="ECO:0007669"/>
    <property type="project" value="InterPro"/>
</dbReference>
<dbReference type="KEGG" id="saqi:AXG55_04570"/>
<dbReference type="Gene3D" id="3.40.50.10490">
    <property type="entry name" value="Glucose-6-phosphate isomerase like protein, domain 1"/>
    <property type="match status" value="1"/>
</dbReference>
<feature type="domain" description="CBS" evidence="2">
    <location>
        <begin position="282"/>
        <end position="337"/>
    </location>
</feature>
<dbReference type="Pfam" id="PF01380">
    <property type="entry name" value="SIS"/>
    <property type="match status" value="1"/>
</dbReference>
<evidence type="ECO:0000256" key="1">
    <source>
        <dbReference type="PROSITE-ProRule" id="PRU00703"/>
    </source>
</evidence>
<proteinExistence type="predicted"/>
<evidence type="ECO:0000313" key="4">
    <source>
        <dbReference type="EMBL" id="APJ03215.1"/>
    </source>
</evidence>
<dbReference type="RefSeq" id="WP_148696943.1">
    <property type="nucleotide sequence ID" value="NZ_CP017834.1"/>
</dbReference>
<keyword evidence="5" id="KW-1185">Reference proteome</keyword>
<dbReference type="InterPro" id="IPR046348">
    <property type="entry name" value="SIS_dom_sf"/>
</dbReference>
<sequence>MLDSILENAVKRAEHFSQALLWYKDNLSHNENYRKNFNSLLNELNACARSNNATKQVFFIAVGKSAQVAQLAVSMLVSVGIVARFVHPTEAFHGDLGVVGKNDTVILISNNGRSSELLQLLPGLQERNVTTYVLTSKDDSPLANAAHHLLLIPPFEEMCPLTQAPITSTITSLALCQLLVAATVESREYPIEEYARNHPGGAIGKRIFLKADSLMIQGNDLPLVNKRAPFQSVVSTFTKYSKAAVLVVEEQKFLGLIAEKDLRFAMEKYGASVFELTASDIMNKNPTTIEPGLLAADVLRLMSEKSPPFNLLPVVDKAGNAVGIVRMLDFVAAGVSI</sequence>
<gene>
    <name evidence="4" type="ORF">AXG55_04570</name>
</gene>
<reference evidence="4 5" key="1">
    <citation type="submission" date="2016-10" db="EMBL/GenBank/DDBJ databases">
        <title>Silvanigrella aquatica sp. nov., isolated from a freshwater lake located in the Black Forest, Germany, description of Silvanigrellaceae fam. nov., Silvanigrellales ord. nov., reclassification of the order Bdellovibrionales in the class Oligoflexia, reclassification of the families Bacteriovoracaceae and Halobacteriovoraceae in the new order Bacteriovoracales ord. nov., and reclassification of the family Pseudobacteriovoracaceae in the order Oligoflexiales.</title>
        <authorList>
            <person name="Hahn M.W."/>
            <person name="Schmidt J."/>
            <person name="Koll U."/>
            <person name="Rohde M."/>
            <person name="Verbag S."/>
            <person name="Pitt A."/>
            <person name="Nakai R."/>
            <person name="Naganuma T."/>
            <person name="Lang E."/>
        </authorList>
    </citation>
    <scope>NUCLEOTIDE SEQUENCE [LARGE SCALE GENOMIC DNA]</scope>
    <source>
        <strain evidence="4 5">MWH-Nonnen-W8red</strain>
    </source>
</reference>
<dbReference type="InterPro" id="IPR046342">
    <property type="entry name" value="CBS_dom_sf"/>
</dbReference>
<dbReference type="EMBL" id="CP017834">
    <property type="protein sequence ID" value="APJ03215.1"/>
    <property type="molecule type" value="Genomic_DNA"/>
</dbReference>
<dbReference type="PROSITE" id="PS51371">
    <property type="entry name" value="CBS"/>
    <property type="match status" value="2"/>
</dbReference>
<dbReference type="OrthoDB" id="5298577at2"/>
<evidence type="ECO:0000259" key="3">
    <source>
        <dbReference type="PROSITE" id="PS51464"/>
    </source>
</evidence>
<dbReference type="Proteomes" id="UP000184731">
    <property type="component" value="Chromosome"/>
</dbReference>
<dbReference type="InterPro" id="IPR050986">
    <property type="entry name" value="GutQ/KpsF_isomerases"/>
</dbReference>
<dbReference type="CDD" id="cd05014">
    <property type="entry name" value="SIS_Kpsf"/>
    <property type="match status" value="1"/>
</dbReference>
<accession>A0A1L4CZ54</accession>
<protein>
    <recommendedName>
        <fullName evidence="6">Arabinose-5-phosphate isomerase</fullName>
    </recommendedName>
</protein>
<dbReference type="InterPro" id="IPR035474">
    <property type="entry name" value="SIS_Kpsf"/>
</dbReference>
<dbReference type="PANTHER" id="PTHR42745">
    <property type="match status" value="1"/>
</dbReference>
<dbReference type="PANTHER" id="PTHR42745:SF1">
    <property type="entry name" value="ARABINOSE 5-PHOSPHATE ISOMERASE KDSD"/>
    <property type="match status" value="1"/>
</dbReference>
<dbReference type="PROSITE" id="PS51464">
    <property type="entry name" value="SIS"/>
    <property type="match status" value="1"/>
</dbReference>
<dbReference type="GO" id="GO:0097367">
    <property type="term" value="F:carbohydrate derivative binding"/>
    <property type="evidence" value="ECO:0007669"/>
    <property type="project" value="InterPro"/>
</dbReference>
<dbReference type="SMART" id="SM00116">
    <property type="entry name" value="CBS"/>
    <property type="match status" value="2"/>
</dbReference>
<dbReference type="Pfam" id="PF00571">
    <property type="entry name" value="CBS"/>
    <property type="match status" value="1"/>
</dbReference>
<dbReference type="SUPFAM" id="SSF53697">
    <property type="entry name" value="SIS domain"/>
    <property type="match status" value="1"/>
</dbReference>
<dbReference type="AlphaFoldDB" id="A0A1L4CZ54"/>
<organism evidence="4 5">
    <name type="scientific">Silvanigrella aquatica</name>
    <dbReference type="NCBI Taxonomy" id="1915309"/>
    <lineage>
        <taxon>Bacteria</taxon>
        <taxon>Pseudomonadati</taxon>
        <taxon>Bdellovibrionota</taxon>
        <taxon>Oligoflexia</taxon>
        <taxon>Silvanigrellales</taxon>
        <taxon>Silvanigrellaceae</taxon>
        <taxon>Silvanigrella</taxon>
    </lineage>
</organism>
<evidence type="ECO:0000313" key="5">
    <source>
        <dbReference type="Proteomes" id="UP000184731"/>
    </source>
</evidence>
<evidence type="ECO:0008006" key="6">
    <source>
        <dbReference type="Google" id="ProtNLM"/>
    </source>
</evidence>
<keyword evidence="1" id="KW-0129">CBS domain</keyword>
<dbReference type="STRING" id="1915309.AXG55_04570"/>
<feature type="domain" description="CBS" evidence="2">
    <location>
        <begin position="215"/>
        <end position="273"/>
    </location>
</feature>
<dbReference type="InterPro" id="IPR001347">
    <property type="entry name" value="SIS_dom"/>
</dbReference>
<feature type="domain" description="SIS" evidence="3">
    <location>
        <begin position="46"/>
        <end position="194"/>
    </location>
</feature>
<dbReference type="Gene3D" id="3.10.580.10">
    <property type="entry name" value="CBS-domain"/>
    <property type="match status" value="1"/>
</dbReference>